<sequence length="141" mass="16375">MKLKLKDKILNSKLILLIPAYWACLFDEIITIINQSDDYWKGDLSKANEGNPIGAFFMANHTSGLYIICGLWLILIAIIGYKLSNRKLKIFALFVLIAHSFGASTWLSQYYGFWYAIIFILINSILFIEFENLYEKRVHEK</sequence>
<dbReference type="AlphaFoldDB" id="A0A1M7KIE5"/>
<evidence type="ECO:0000256" key="1">
    <source>
        <dbReference type="SAM" id="Phobius"/>
    </source>
</evidence>
<evidence type="ECO:0000313" key="2">
    <source>
        <dbReference type="EMBL" id="SHM65091.1"/>
    </source>
</evidence>
<protein>
    <recommendedName>
        <fullName evidence="4">DUF5658 domain-containing protein</fullName>
    </recommendedName>
</protein>
<feature type="transmembrane region" description="Helical" evidence="1">
    <location>
        <begin position="113"/>
        <end position="134"/>
    </location>
</feature>
<gene>
    <name evidence="2" type="ORF">SAMN05444366_3834</name>
</gene>
<organism evidence="2 3">
    <name type="scientific">Flavobacterium saccharophilum</name>
    <dbReference type="NCBI Taxonomy" id="29534"/>
    <lineage>
        <taxon>Bacteria</taxon>
        <taxon>Pseudomonadati</taxon>
        <taxon>Bacteroidota</taxon>
        <taxon>Flavobacteriia</taxon>
        <taxon>Flavobacteriales</taxon>
        <taxon>Flavobacteriaceae</taxon>
        <taxon>Flavobacterium</taxon>
    </lineage>
</organism>
<name>A0A1M7KIE5_9FLAO</name>
<feature type="transmembrane region" description="Helical" evidence="1">
    <location>
        <begin position="53"/>
        <end position="78"/>
    </location>
</feature>
<evidence type="ECO:0008006" key="4">
    <source>
        <dbReference type="Google" id="ProtNLM"/>
    </source>
</evidence>
<keyword evidence="1" id="KW-0812">Transmembrane</keyword>
<feature type="transmembrane region" description="Helical" evidence="1">
    <location>
        <begin position="90"/>
        <end position="107"/>
    </location>
</feature>
<keyword evidence="1" id="KW-0472">Membrane</keyword>
<keyword evidence="3" id="KW-1185">Reference proteome</keyword>
<dbReference type="STRING" id="29534.SAMN05444366_3834"/>
<dbReference type="EMBL" id="FRBY01000005">
    <property type="protein sequence ID" value="SHM65091.1"/>
    <property type="molecule type" value="Genomic_DNA"/>
</dbReference>
<evidence type="ECO:0000313" key="3">
    <source>
        <dbReference type="Proteomes" id="UP000184121"/>
    </source>
</evidence>
<reference evidence="3" key="1">
    <citation type="submission" date="2016-11" db="EMBL/GenBank/DDBJ databases">
        <authorList>
            <person name="Varghese N."/>
            <person name="Submissions S."/>
        </authorList>
    </citation>
    <scope>NUCLEOTIDE SEQUENCE [LARGE SCALE GENOMIC DNA]</scope>
    <source>
        <strain evidence="3">DSM 1811</strain>
    </source>
</reference>
<proteinExistence type="predicted"/>
<feature type="transmembrane region" description="Helical" evidence="1">
    <location>
        <begin position="12"/>
        <end position="33"/>
    </location>
</feature>
<dbReference type="Proteomes" id="UP000184121">
    <property type="component" value="Unassembled WGS sequence"/>
</dbReference>
<accession>A0A1M7KIE5</accession>
<keyword evidence="1" id="KW-1133">Transmembrane helix</keyword>